<evidence type="ECO:0000313" key="3">
    <source>
        <dbReference type="Proteomes" id="UP001212821"/>
    </source>
</evidence>
<proteinExistence type="predicted"/>
<name>A0ABY7PXW7_9ACTN</name>
<dbReference type="RefSeq" id="WP_270141025.1">
    <property type="nucleotide sequence ID" value="NZ_CP115450.1"/>
</dbReference>
<feature type="compositionally biased region" description="Low complexity" evidence="1">
    <location>
        <begin position="106"/>
        <end position="115"/>
    </location>
</feature>
<protein>
    <recommendedName>
        <fullName evidence="4">Lipoprotein LpqN</fullName>
    </recommendedName>
</protein>
<gene>
    <name evidence="2" type="ORF">O1G21_04690</name>
</gene>
<dbReference type="PROSITE" id="PS51257">
    <property type="entry name" value="PROKAR_LIPOPROTEIN"/>
    <property type="match status" value="1"/>
</dbReference>
<feature type="compositionally biased region" description="Low complexity" evidence="1">
    <location>
        <begin position="44"/>
        <end position="79"/>
    </location>
</feature>
<organism evidence="2 3">
    <name type="scientific">Kitasatospora cathayae</name>
    <dbReference type="NCBI Taxonomy" id="3004092"/>
    <lineage>
        <taxon>Bacteria</taxon>
        <taxon>Bacillati</taxon>
        <taxon>Actinomycetota</taxon>
        <taxon>Actinomycetes</taxon>
        <taxon>Kitasatosporales</taxon>
        <taxon>Streptomycetaceae</taxon>
        <taxon>Kitasatospora</taxon>
    </lineage>
</organism>
<sequence>MPAATSRRTALPALAVVVAAVVIGVGGCGSGAARHDTAATGYRLTPTSTPTLLTPSGSTPTALPTPAEAPTPTSFPSAPDGTGPSATPSAVPTVVRPPGAAGGGSAPVVPHAPAAKNTPAPVVSKPTGLDVQLAGLPAQLKTGGAPVEFSAVFTDRTGGGLSSITPTLQISGTGAASSVSRLNPATGGWVSEAADDTSSAPIGVAPGASSYAVPAGGALTVRYRISLPASSRSQQVQVFLYAVGADGRQLATATQSVAVTTG</sequence>
<feature type="compositionally biased region" description="Low complexity" evidence="1">
    <location>
        <begin position="90"/>
        <end position="99"/>
    </location>
</feature>
<keyword evidence="3" id="KW-1185">Reference proteome</keyword>
<accession>A0ABY7PXW7</accession>
<evidence type="ECO:0008006" key="4">
    <source>
        <dbReference type="Google" id="ProtNLM"/>
    </source>
</evidence>
<dbReference type="Proteomes" id="UP001212821">
    <property type="component" value="Chromosome"/>
</dbReference>
<dbReference type="EMBL" id="CP115450">
    <property type="protein sequence ID" value="WBP85219.1"/>
    <property type="molecule type" value="Genomic_DNA"/>
</dbReference>
<reference evidence="3" key="1">
    <citation type="submission" date="2022-12" db="EMBL/GenBank/DDBJ databases">
        <authorList>
            <person name="Mo P."/>
        </authorList>
    </citation>
    <scope>NUCLEOTIDE SEQUENCE [LARGE SCALE GENOMIC DNA]</scope>
    <source>
        <strain evidence="3">HUAS 3-15</strain>
    </source>
</reference>
<evidence type="ECO:0000313" key="2">
    <source>
        <dbReference type="EMBL" id="WBP85219.1"/>
    </source>
</evidence>
<evidence type="ECO:0000256" key="1">
    <source>
        <dbReference type="SAM" id="MobiDB-lite"/>
    </source>
</evidence>
<feature type="region of interest" description="Disordered" evidence="1">
    <location>
        <begin position="41"/>
        <end position="121"/>
    </location>
</feature>